<dbReference type="EMBL" id="JACIED010000006">
    <property type="protein sequence ID" value="MBB4009872.1"/>
    <property type="molecule type" value="Genomic_DNA"/>
</dbReference>
<name>A0A7W6MW03_9HYPH</name>
<sequence>MNIVSEKPKDGCHAGGTPLPANRSLISSRMLEPHGGRIT</sequence>
<accession>A0A7W6MW03</accession>
<proteinExistence type="predicted"/>
<evidence type="ECO:0000313" key="3">
    <source>
        <dbReference type="Proteomes" id="UP000544107"/>
    </source>
</evidence>
<reference evidence="2 3" key="1">
    <citation type="submission" date="2020-08" db="EMBL/GenBank/DDBJ databases">
        <title>Genomic Encyclopedia of Type Strains, Phase IV (KMG-IV): sequencing the most valuable type-strain genomes for metagenomic binning, comparative biology and taxonomic classification.</title>
        <authorList>
            <person name="Goeker M."/>
        </authorList>
    </citation>
    <scope>NUCLEOTIDE SEQUENCE [LARGE SCALE GENOMIC DNA]</scope>
    <source>
        <strain evidence="2 3">DSM 100021</strain>
    </source>
</reference>
<evidence type="ECO:0000313" key="2">
    <source>
        <dbReference type="EMBL" id="MBB4009872.1"/>
    </source>
</evidence>
<protein>
    <submittedName>
        <fullName evidence="2">Uncharacterized protein</fullName>
    </submittedName>
</protein>
<dbReference type="Proteomes" id="UP000544107">
    <property type="component" value="Unassembled WGS sequence"/>
</dbReference>
<feature type="compositionally biased region" description="Basic and acidic residues" evidence="1">
    <location>
        <begin position="1"/>
        <end position="12"/>
    </location>
</feature>
<gene>
    <name evidence="2" type="ORF">GGQ71_004169</name>
</gene>
<feature type="region of interest" description="Disordered" evidence="1">
    <location>
        <begin position="1"/>
        <end position="39"/>
    </location>
</feature>
<evidence type="ECO:0000256" key="1">
    <source>
        <dbReference type="SAM" id="MobiDB-lite"/>
    </source>
</evidence>
<dbReference type="AlphaFoldDB" id="A0A7W6MW03"/>
<organism evidence="2 3">
    <name type="scientific">Allorhizobium taibaishanense</name>
    <dbReference type="NCBI Taxonomy" id="887144"/>
    <lineage>
        <taxon>Bacteria</taxon>
        <taxon>Pseudomonadati</taxon>
        <taxon>Pseudomonadota</taxon>
        <taxon>Alphaproteobacteria</taxon>
        <taxon>Hyphomicrobiales</taxon>
        <taxon>Rhizobiaceae</taxon>
        <taxon>Rhizobium/Agrobacterium group</taxon>
        <taxon>Allorhizobium</taxon>
    </lineage>
</organism>
<comment type="caution">
    <text evidence="2">The sequence shown here is derived from an EMBL/GenBank/DDBJ whole genome shotgun (WGS) entry which is preliminary data.</text>
</comment>